<dbReference type="RefSeq" id="WP_379558957.1">
    <property type="nucleotide sequence ID" value="NZ_JBHTJS010000048.1"/>
</dbReference>
<protein>
    <submittedName>
        <fullName evidence="1">N-formylglutamate amidohydrolase</fullName>
    </submittedName>
</protein>
<reference evidence="2" key="1">
    <citation type="journal article" date="2019" name="Int. J. Syst. Evol. Microbiol.">
        <title>The Global Catalogue of Microorganisms (GCM) 10K type strain sequencing project: providing services to taxonomists for standard genome sequencing and annotation.</title>
        <authorList>
            <consortium name="The Broad Institute Genomics Platform"/>
            <consortium name="The Broad Institute Genome Sequencing Center for Infectious Disease"/>
            <person name="Wu L."/>
            <person name="Ma J."/>
        </authorList>
    </citation>
    <scope>NUCLEOTIDE SEQUENCE [LARGE SCALE GENOMIC DNA]</scope>
    <source>
        <strain evidence="2">CCUG 60525</strain>
    </source>
</reference>
<dbReference type="PIRSF" id="PIRSF029730">
    <property type="entry name" value="UCP029730"/>
    <property type="match status" value="1"/>
</dbReference>
<comment type="caution">
    <text evidence="1">The sequence shown here is derived from an EMBL/GenBank/DDBJ whole genome shotgun (WGS) entry which is preliminary data.</text>
</comment>
<dbReference type="InterPro" id="IPR007709">
    <property type="entry name" value="N-FG_amidohydro"/>
</dbReference>
<sequence>MMNPDISVINNTEPSAFTIFNANGDSEVLLLCEHASNYIPARYQRLGLTPQLLEEHISWDPGAAELARALALKLNAPLILGNYSRLLIDLNRPLQAEDCIPLRSEHHDIPGNQTLTATEREWRTEQYYLPFHLQVSRLLDARLQAGKATRVVGVHSFTPVYHGQSRPWEIGILYGEASDYAHLLIEGLSSHPLTVGDNQPYNIHPNEDMTVPVHGDARGLPAVLLEIRNDLLRNEQQIAQWATRLAPLLSI</sequence>
<keyword evidence="2" id="KW-1185">Reference proteome</keyword>
<name>A0ABW3KKR4_9GAMM</name>
<evidence type="ECO:0000313" key="2">
    <source>
        <dbReference type="Proteomes" id="UP001597048"/>
    </source>
</evidence>
<evidence type="ECO:0000313" key="1">
    <source>
        <dbReference type="EMBL" id="MFD1008980.1"/>
    </source>
</evidence>
<dbReference type="Gene3D" id="3.40.630.40">
    <property type="entry name" value="Zn-dependent exopeptidases"/>
    <property type="match status" value="1"/>
</dbReference>
<dbReference type="SUPFAM" id="SSF53187">
    <property type="entry name" value="Zn-dependent exopeptidases"/>
    <property type="match status" value="1"/>
</dbReference>
<dbReference type="Pfam" id="PF05013">
    <property type="entry name" value="FGase"/>
    <property type="match status" value="1"/>
</dbReference>
<dbReference type="Proteomes" id="UP001597048">
    <property type="component" value="Unassembled WGS sequence"/>
</dbReference>
<dbReference type="EMBL" id="JBHTJS010000048">
    <property type="protein sequence ID" value="MFD1008980.1"/>
    <property type="molecule type" value="Genomic_DNA"/>
</dbReference>
<gene>
    <name evidence="1" type="ORF">ACFQ1C_12545</name>
</gene>
<accession>A0ABW3KKR4</accession>
<proteinExistence type="predicted"/>
<organism evidence="1 2">
    <name type="scientific">Oceanisphaera ostreae</name>
    <dbReference type="NCBI Taxonomy" id="914151"/>
    <lineage>
        <taxon>Bacteria</taxon>
        <taxon>Pseudomonadati</taxon>
        <taxon>Pseudomonadota</taxon>
        <taxon>Gammaproteobacteria</taxon>
        <taxon>Aeromonadales</taxon>
        <taxon>Aeromonadaceae</taxon>
        <taxon>Oceanisphaera</taxon>
    </lineage>
</organism>
<dbReference type="InterPro" id="IPR011227">
    <property type="entry name" value="UCP029730"/>
</dbReference>